<sequence>MLTILRSNFFRTPEQSWRLTALLEHRDIAKKELMNTRHVLRGNEESGQKLSLEMLHMAISRGRSWGLGSQIKKMARKFFPWIKLMGLTKVLGLMLMGPLASRPRVWIQCMESLPTDFAKFLHEELNIDSNYQKYPGIVAKDSPRDGVLGSWQ</sequence>
<proteinExistence type="predicted"/>
<organism evidence="1 2">
    <name type="scientific">Fusarium oxysporum f. sp. cubense</name>
    <dbReference type="NCBI Taxonomy" id="61366"/>
    <lineage>
        <taxon>Eukaryota</taxon>
        <taxon>Fungi</taxon>
        <taxon>Dikarya</taxon>
        <taxon>Ascomycota</taxon>
        <taxon>Pezizomycotina</taxon>
        <taxon>Sordariomycetes</taxon>
        <taxon>Hypocreomycetidae</taxon>
        <taxon>Hypocreales</taxon>
        <taxon>Nectriaceae</taxon>
        <taxon>Fusarium</taxon>
        <taxon>Fusarium oxysporum species complex</taxon>
    </lineage>
</organism>
<evidence type="ECO:0000313" key="2">
    <source>
        <dbReference type="Proteomes" id="UP000321331"/>
    </source>
</evidence>
<name>A0A5C6TMP3_FUSOC</name>
<dbReference type="AlphaFoldDB" id="A0A5C6TMP3"/>
<evidence type="ECO:0000313" key="1">
    <source>
        <dbReference type="EMBL" id="TXC12127.1"/>
    </source>
</evidence>
<protein>
    <submittedName>
        <fullName evidence="1">Uncharacterized protein</fullName>
    </submittedName>
</protein>
<accession>A0A5C6TMP3</accession>
<dbReference type="Proteomes" id="UP000321331">
    <property type="component" value="Unassembled WGS sequence"/>
</dbReference>
<comment type="caution">
    <text evidence="1">The sequence shown here is derived from an EMBL/GenBank/DDBJ whole genome shotgun (WGS) entry which is preliminary data.</text>
</comment>
<dbReference type="EMBL" id="VMNF01000003">
    <property type="protein sequence ID" value="TXC12127.1"/>
    <property type="molecule type" value="Genomic_DNA"/>
</dbReference>
<reference evidence="1 2" key="1">
    <citation type="submission" date="2019-07" db="EMBL/GenBank/DDBJ databases">
        <title>The First High-Quality Draft Genome Sequence of the Causal Agent of the Current Panama Disease Epidemic.</title>
        <authorList>
            <person name="Warmington R.J."/>
            <person name="Kay W."/>
            <person name="Jeffries A."/>
            <person name="Bebber D."/>
            <person name="Moore K."/>
            <person name="Studholme D.J."/>
        </authorList>
    </citation>
    <scope>NUCLEOTIDE SEQUENCE [LARGE SCALE GENOMIC DNA]</scope>
    <source>
        <strain evidence="1 2">TR4</strain>
    </source>
</reference>
<gene>
    <name evidence="1" type="ORF">FocTR4_00006920</name>
</gene>